<sequence length="122" mass="14394">MSALSAFNTQLIAFFDDMSETYPEEKDIKSAAEALKALKKMNPRMIHTKFMEVVHAEFKEPIARRDEEYLVKRAHEILNSQYSDMAFAFWIFDKHWKTMTEANKKHVWDYCNVLIVLAEKVT</sequence>
<dbReference type="AlphaFoldDB" id="A0A6C0DQN4"/>
<evidence type="ECO:0000313" key="1">
    <source>
        <dbReference type="EMBL" id="QHT19176.1"/>
    </source>
</evidence>
<accession>A0A6C0DQN4</accession>
<name>A0A6C0DQN4_9ZZZZ</name>
<protein>
    <submittedName>
        <fullName evidence="1">Uncharacterized protein</fullName>
    </submittedName>
</protein>
<proteinExistence type="predicted"/>
<reference evidence="1" key="1">
    <citation type="journal article" date="2020" name="Nature">
        <title>Giant virus diversity and host interactions through global metagenomics.</title>
        <authorList>
            <person name="Schulz F."/>
            <person name="Roux S."/>
            <person name="Paez-Espino D."/>
            <person name="Jungbluth S."/>
            <person name="Walsh D.A."/>
            <person name="Denef V.J."/>
            <person name="McMahon K.D."/>
            <person name="Konstantinidis K.T."/>
            <person name="Eloe-Fadrosh E.A."/>
            <person name="Kyrpides N.C."/>
            <person name="Woyke T."/>
        </authorList>
    </citation>
    <scope>NUCLEOTIDE SEQUENCE</scope>
    <source>
        <strain evidence="1">GVMAG-M-3300023174-57</strain>
    </source>
</reference>
<organism evidence="1">
    <name type="scientific">viral metagenome</name>
    <dbReference type="NCBI Taxonomy" id="1070528"/>
    <lineage>
        <taxon>unclassified sequences</taxon>
        <taxon>metagenomes</taxon>
        <taxon>organismal metagenomes</taxon>
    </lineage>
</organism>
<dbReference type="EMBL" id="MN739664">
    <property type="protein sequence ID" value="QHT19176.1"/>
    <property type="molecule type" value="Genomic_DNA"/>
</dbReference>